<evidence type="ECO:0000313" key="5">
    <source>
        <dbReference type="Proteomes" id="UP000594468"/>
    </source>
</evidence>
<dbReference type="Proteomes" id="UP000594468">
    <property type="component" value="Chromosome"/>
</dbReference>
<dbReference type="InterPro" id="IPR035398">
    <property type="entry name" value="Bac_rhamnosid_C"/>
</dbReference>
<dbReference type="AlphaFoldDB" id="A0A7S8ED08"/>
<sequence length="796" mass="89945">MKVLLNENPLAPSNRPPSSFSALQQERPAWIRSRQSKAAPEVTAFRLQFSLPQSAKIRTHVSADERYILYLDGEYIGRGPERGSEQIWFYETYDLDITAGAHTIVALVWRLGEVAPKAQISLEGGFLLEAEGPYGKLLSTKSAVWETMSVNGIRFEMPVVQIQSPYFAQPTQTTDGSSYPWGIETGEGDGWEPAIARHEDVAFAFGIYPVHKLHPALLPAQMAEVRNAGIIRYVSDTPWGDPQVVSGTTDTSLLSEEKLWQTLLDESIPLEIPPHTQRQIVIDLEQYVCAYPQIEISGGRGSQLIIGWAEALYLDDSGQEKGQRDEVEGRTFIGLARDVFMPNGGESRKFEPLWWRAGRFIQILIETGEHPLTLERFSLLETRYPLEMESRFTSSDARLEAVTPIMLRGLQMCAHETYMDCPYYEQMMYVGDARLEALTTYVINADDRLPRKAMTLFDKSRMDDGFTRARYPGRDIQVIPPFALWWIGMVYDYALWRGNRAYIAGMLLGVRSVLDGFLKHINSDNLLRALPGWNFSDWTSGWPLGVPPDGFDGLSGLLNWHLVYTLGLATQLEKWAGEDLLAQRWQGWQETISRAATTHFWNEVRGLFADDIAHTSFSEHTQCLALLSGTLDDEMSHSTADNLLRDPSLTRTTIYFSHYLLEAFYLLRKPEAFFKRMDLWFDLPAQGFKTTPEKPEPSRSDCHGWGAHPLYHYFATLLGIRPALLGFEQVAIAPMPGHLTRIAGEMAHPNGVIQVDLHFEDERVWGQVSLPHNVIGTFCYAGKTQVLKAGSQQIDL</sequence>
<feature type="domain" description="Alpha-L-rhamnosidase six-hairpin glycosidase" evidence="2">
    <location>
        <begin position="389"/>
        <end position="644"/>
    </location>
</feature>
<reference evidence="4 5" key="1">
    <citation type="submission" date="2020-02" db="EMBL/GenBank/DDBJ databases">
        <authorList>
            <person name="Zheng R.K."/>
            <person name="Sun C.M."/>
        </authorList>
    </citation>
    <scope>NUCLEOTIDE SEQUENCE [LARGE SCALE GENOMIC DNA]</scope>
    <source>
        <strain evidence="5">rifampicinis</strain>
    </source>
</reference>
<accession>A0A7S8ED08</accession>
<organism evidence="4 5">
    <name type="scientific">Phototrophicus methaneseepsis</name>
    <dbReference type="NCBI Taxonomy" id="2710758"/>
    <lineage>
        <taxon>Bacteria</taxon>
        <taxon>Bacillati</taxon>
        <taxon>Chloroflexota</taxon>
        <taxon>Candidatus Thermofontia</taxon>
        <taxon>Phototrophicales</taxon>
        <taxon>Phototrophicaceae</taxon>
        <taxon>Phototrophicus</taxon>
    </lineage>
</organism>
<dbReference type="Gene3D" id="2.60.420.10">
    <property type="entry name" value="Maltose phosphorylase, domain 3"/>
    <property type="match status" value="1"/>
</dbReference>
<dbReference type="Pfam" id="PF17390">
    <property type="entry name" value="Bac_rhamnosid_C"/>
    <property type="match status" value="1"/>
</dbReference>
<feature type="region of interest" description="Disordered" evidence="1">
    <location>
        <begin position="1"/>
        <end position="22"/>
    </location>
</feature>
<proteinExistence type="predicted"/>
<dbReference type="PANTHER" id="PTHR34987:SF2">
    <property type="entry name" value="B, PUTATIVE (AFU_ORTHOLOGUE AFUA_7G05040)-RELATED"/>
    <property type="match status" value="1"/>
</dbReference>
<dbReference type="GO" id="GO:0005975">
    <property type="term" value="P:carbohydrate metabolic process"/>
    <property type="evidence" value="ECO:0007669"/>
    <property type="project" value="InterPro"/>
</dbReference>
<keyword evidence="5" id="KW-1185">Reference proteome</keyword>
<dbReference type="Pfam" id="PF17389">
    <property type="entry name" value="Bac_rhamnosid6H"/>
    <property type="match status" value="1"/>
</dbReference>
<name>A0A7S8ED08_9CHLR</name>
<dbReference type="Gene3D" id="1.50.10.10">
    <property type="match status" value="1"/>
</dbReference>
<dbReference type="InterPro" id="IPR012341">
    <property type="entry name" value="6hp_glycosidase-like_sf"/>
</dbReference>
<evidence type="ECO:0000256" key="1">
    <source>
        <dbReference type="SAM" id="MobiDB-lite"/>
    </source>
</evidence>
<evidence type="ECO:0000259" key="2">
    <source>
        <dbReference type="Pfam" id="PF17389"/>
    </source>
</evidence>
<dbReference type="PANTHER" id="PTHR34987">
    <property type="entry name" value="C, PUTATIVE (AFU_ORTHOLOGUE AFUA_3G02880)-RELATED"/>
    <property type="match status" value="1"/>
</dbReference>
<dbReference type="EMBL" id="CP062983">
    <property type="protein sequence ID" value="QPC84684.1"/>
    <property type="molecule type" value="Genomic_DNA"/>
</dbReference>
<dbReference type="InterPro" id="IPR035396">
    <property type="entry name" value="Bac_rhamnosid6H"/>
</dbReference>
<dbReference type="RefSeq" id="WP_195172747.1">
    <property type="nucleotide sequence ID" value="NZ_CP062983.1"/>
</dbReference>
<evidence type="ECO:0000313" key="4">
    <source>
        <dbReference type="EMBL" id="QPC84684.1"/>
    </source>
</evidence>
<dbReference type="KEGG" id="pmet:G4Y79_09995"/>
<dbReference type="SUPFAM" id="SSF48208">
    <property type="entry name" value="Six-hairpin glycosidases"/>
    <property type="match status" value="1"/>
</dbReference>
<dbReference type="InterPro" id="IPR008928">
    <property type="entry name" value="6-hairpin_glycosidase_sf"/>
</dbReference>
<gene>
    <name evidence="4" type="ORF">G4Y79_09995</name>
</gene>
<feature type="domain" description="Alpha-L-rhamnosidase C-terminal" evidence="3">
    <location>
        <begin position="719"/>
        <end position="791"/>
    </location>
</feature>
<evidence type="ECO:0000259" key="3">
    <source>
        <dbReference type="Pfam" id="PF17390"/>
    </source>
</evidence>
<dbReference type="Gene3D" id="2.60.120.260">
    <property type="entry name" value="Galactose-binding domain-like"/>
    <property type="match status" value="2"/>
</dbReference>
<protein>
    <submittedName>
        <fullName evidence="4">Alpha-L-rhamnosidase</fullName>
    </submittedName>
</protein>